<organism evidence="2">
    <name type="scientific">hydrothermal vent metagenome</name>
    <dbReference type="NCBI Taxonomy" id="652676"/>
    <lineage>
        <taxon>unclassified sequences</taxon>
        <taxon>metagenomes</taxon>
        <taxon>ecological metagenomes</taxon>
    </lineage>
</organism>
<proteinExistence type="predicted"/>
<dbReference type="InterPro" id="IPR000594">
    <property type="entry name" value="ThiF_NAD_FAD-bd"/>
</dbReference>
<dbReference type="PANTHER" id="PTHR43267:SF1">
    <property type="entry name" value="TRNA THREONYLCARBAMOYLADENOSINE DEHYDRATASE"/>
    <property type="match status" value="1"/>
</dbReference>
<dbReference type="CDD" id="cd00755">
    <property type="entry name" value="YgdL_like"/>
    <property type="match status" value="1"/>
</dbReference>
<sequence>MNEERFGSLARVYGTDELQKIQNAHICVVGLGGVGSWVVEALARTGVQHLTLIDGDDISRSNINRQCHAMESTIGQMKAKVMQQRVLDINPECECIIFEQYIDEDNASALLLPELSSKSTSKFDCVIDAIDRIKYKSLMIHFCKKHKIKIIATGGAGGLTDPTKIEVKDLSRTWNDPLASAVRLALRQVHNFSRNLKRSFGVPCVYSTEQQRYPDKDGKVGYQKPGVAKLSLDCSYGYGSSVMVTSTFGFVAAARAIEIVLKK</sequence>
<feature type="domain" description="THIF-type NAD/FAD binding fold" evidence="1">
    <location>
        <begin position="11"/>
        <end position="170"/>
    </location>
</feature>
<evidence type="ECO:0000313" key="2">
    <source>
        <dbReference type="EMBL" id="VAW52252.1"/>
    </source>
</evidence>
<name>A0A3B0WLM4_9ZZZZ</name>
<dbReference type="Gene3D" id="3.40.50.720">
    <property type="entry name" value="NAD(P)-binding Rossmann-like Domain"/>
    <property type="match status" value="1"/>
</dbReference>
<dbReference type="SUPFAM" id="SSF69572">
    <property type="entry name" value="Activating enzymes of the ubiquitin-like proteins"/>
    <property type="match status" value="1"/>
</dbReference>
<dbReference type="GO" id="GO:0008641">
    <property type="term" value="F:ubiquitin-like modifier activating enzyme activity"/>
    <property type="evidence" value="ECO:0007669"/>
    <property type="project" value="InterPro"/>
</dbReference>
<protein>
    <recommendedName>
        <fullName evidence="1">THIF-type NAD/FAD binding fold domain-containing protein</fullName>
    </recommendedName>
</protein>
<dbReference type="EMBL" id="UOFD01000044">
    <property type="protein sequence ID" value="VAW52252.1"/>
    <property type="molecule type" value="Genomic_DNA"/>
</dbReference>
<dbReference type="InterPro" id="IPR035985">
    <property type="entry name" value="Ubiquitin-activating_enz"/>
</dbReference>
<dbReference type="PANTHER" id="PTHR43267">
    <property type="entry name" value="TRNA THREONYLCARBAMOYLADENOSINE DEHYDRATASE"/>
    <property type="match status" value="1"/>
</dbReference>
<dbReference type="GO" id="GO:0061504">
    <property type="term" value="P:cyclic threonylcarbamoyladenosine biosynthetic process"/>
    <property type="evidence" value="ECO:0007669"/>
    <property type="project" value="TreeGrafter"/>
</dbReference>
<dbReference type="Pfam" id="PF00899">
    <property type="entry name" value="ThiF"/>
    <property type="match status" value="1"/>
</dbReference>
<dbReference type="AlphaFoldDB" id="A0A3B0WLM4"/>
<gene>
    <name evidence="2" type="ORF">MNBD_GAMMA06-195</name>
</gene>
<dbReference type="InterPro" id="IPR045886">
    <property type="entry name" value="ThiF/MoeB/HesA"/>
</dbReference>
<dbReference type="GO" id="GO:0061503">
    <property type="term" value="F:tRNA threonylcarbamoyladenosine dehydratase"/>
    <property type="evidence" value="ECO:0007669"/>
    <property type="project" value="TreeGrafter"/>
</dbReference>
<accession>A0A3B0WLM4</accession>
<reference evidence="2" key="1">
    <citation type="submission" date="2018-06" db="EMBL/GenBank/DDBJ databases">
        <authorList>
            <person name="Zhirakovskaya E."/>
        </authorList>
    </citation>
    <scope>NUCLEOTIDE SEQUENCE</scope>
</reference>
<evidence type="ECO:0000259" key="1">
    <source>
        <dbReference type="Pfam" id="PF00899"/>
    </source>
</evidence>